<evidence type="ECO:0000256" key="1">
    <source>
        <dbReference type="ARBA" id="ARBA00008791"/>
    </source>
</evidence>
<reference evidence="3 4" key="1">
    <citation type="submission" date="2023-07" db="EMBL/GenBank/DDBJ databases">
        <title>Sequencing the genomes of 1000 actinobacteria strains.</title>
        <authorList>
            <person name="Klenk H.-P."/>
        </authorList>
    </citation>
    <scope>NUCLEOTIDE SEQUENCE [LARGE SCALE GENOMIC DNA]</scope>
    <source>
        <strain evidence="3 4">DSM 46740</strain>
    </source>
</reference>
<name>A0ABT9QHP8_9ACTN</name>
<dbReference type="Gene3D" id="3.40.50.620">
    <property type="entry name" value="HUPs"/>
    <property type="match status" value="2"/>
</dbReference>
<dbReference type="RefSeq" id="WP_307562639.1">
    <property type="nucleotide sequence ID" value="NZ_JAUSQU010000001.1"/>
</dbReference>
<proteinExistence type="inferred from homology"/>
<dbReference type="Proteomes" id="UP001225356">
    <property type="component" value="Unassembled WGS sequence"/>
</dbReference>
<dbReference type="Pfam" id="PF00582">
    <property type="entry name" value="Usp"/>
    <property type="match status" value="2"/>
</dbReference>
<dbReference type="InterPro" id="IPR014729">
    <property type="entry name" value="Rossmann-like_a/b/a_fold"/>
</dbReference>
<accession>A0ABT9QHP8</accession>
<evidence type="ECO:0000259" key="2">
    <source>
        <dbReference type="Pfam" id="PF00582"/>
    </source>
</evidence>
<organism evidence="3 4">
    <name type="scientific">Streptosporangium lutulentum</name>
    <dbReference type="NCBI Taxonomy" id="1461250"/>
    <lineage>
        <taxon>Bacteria</taxon>
        <taxon>Bacillati</taxon>
        <taxon>Actinomycetota</taxon>
        <taxon>Actinomycetes</taxon>
        <taxon>Streptosporangiales</taxon>
        <taxon>Streptosporangiaceae</taxon>
        <taxon>Streptosporangium</taxon>
    </lineage>
</organism>
<dbReference type="InterPro" id="IPR006015">
    <property type="entry name" value="Universal_stress_UspA"/>
</dbReference>
<feature type="domain" description="UspA" evidence="2">
    <location>
        <begin position="148"/>
        <end position="268"/>
    </location>
</feature>
<gene>
    <name evidence="3" type="ORF">J2853_005494</name>
</gene>
<dbReference type="InterPro" id="IPR006016">
    <property type="entry name" value="UspA"/>
</dbReference>
<sequence length="272" mass="28392">MNTVTVGVDDSETSLRAVEWAAGEAVRRRRPLQIVHGFLWPQLGVPLGPAPGAPPEGGLRHAAERILAIALDRAHTVAPGLDVSVGMPEGAPVPALLRRSRQAELLVVGSRGLGRISGLLLESVGAELATESACPVVVVRGSATPHGPVVVGVDDHGDNEALIAFTFAHAARDANALTLAHVSTKGSTGPRRPTLPARSLALWKERFPGVTVVQENLTGRPGKTLVHATAQASLLVVGSHHRHEIGALVDGSVSQTALHRATCPVAILNLRR</sequence>
<dbReference type="PANTHER" id="PTHR46553:SF3">
    <property type="entry name" value="ADENINE NUCLEOTIDE ALPHA HYDROLASES-LIKE SUPERFAMILY PROTEIN"/>
    <property type="match status" value="1"/>
</dbReference>
<keyword evidence="4" id="KW-1185">Reference proteome</keyword>
<dbReference type="PRINTS" id="PR01438">
    <property type="entry name" value="UNVRSLSTRESS"/>
</dbReference>
<feature type="domain" description="UspA" evidence="2">
    <location>
        <begin position="2"/>
        <end position="140"/>
    </location>
</feature>
<comment type="caution">
    <text evidence="3">The sequence shown here is derived from an EMBL/GenBank/DDBJ whole genome shotgun (WGS) entry which is preliminary data.</text>
</comment>
<dbReference type="SUPFAM" id="SSF52402">
    <property type="entry name" value="Adenine nucleotide alpha hydrolases-like"/>
    <property type="match status" value="2"/>
</dbReference>
<protein>
    <submittedName>
        <fullName evidence="3">Nucleotide-binding universal stress UspA family protein</fullName>
    </submittedName>
</protein>
<evidence type="ECO:0000313" key="4">
    <source>
        <dbReference type="Proteomes" id="UP001225356"/>
    </source>
</evidence>
<dbReference type="PANTHER" id="PTHR46553">
    <property type="entry name" value="ADENINE NUCLEOTIDE ALPHA HYDROLASES-LIKE SUPERFAMILY PROTEIN"/>
    <property type="match status" value="1"/>
</dbReference>
<dbReference type="EMBL" id="JAUSQU010000001">
    <property type="protein sequence ID" value="MDP9846283.1"/>
    <property type="molecule type" value="Genomic_DNA"/>
</dbReference>
<comment type="similarity">
    <text evidence="1">Belongs to the universal stress protein A family.</text>
</comment>
<evidence type="ECO:0000313" key="3">
    <source>
        <dbReference type="EMBL" id="MDP9846283.1"/>
    </source>
</evidence>